<sequence length="122" mass="13688">MQKDKPSILVIDDEPVIASLINDFLRPRGYTVYTAYDGIAGIEVFKEKNPDIVILDILMPKMIGTKVKDEIKAINPNCKIIITSGHAEPSEYIKEGDVFLKKPFNIQELSDVIKLAEEGLKK</sequence>
<dbReference type="InterPro" id="IPR050595">
    <property type="entry name" value="Bact_response_regulator"/>
</dbReference>
<evidence type="ECO:0000259" key="2">
    <source>
        <dbReference type="PROSITE" id="PS50110"/>
    </source>
</evidence>
<dbReference type="Gene3D" id="3.40.50.2300">
    <property type="match status" value="1"/>
</dbReference>
<protein>
    <submittedName>
        <fullName evidence="3">DNA-binding response regulator</fullName>
    </submittedName>
</protein>
<name>A0A5J4L1V2_9ZZZZ</name>
<dbReference type="GO" id="GO:0003677">
    <property type="term" value="F:DNA binding"/>
    <property type="evidence" value="ECO:0007669"/>
    <property type="project" value="UniProtKB-KW"/>
</dbReference>
<evidence type="ECO:0000313" key="3">
    <source>
        <dbReference type="EMBL" id="GER94195.1"/>
    </source>
</evidence>
<comment type="caution">
    <text evidence="3">The sequence shown here is derived from an EMBL/GenBank/DDBJ whole genome shotgun (WGS) entry which is preliminary data.</text>
</comment>
<dbReference type="SMART" id="SM00448">
    <property type="entry name" value="REC"/>
    <property type="match status" value="1"/>
</dbReference>
<dbReference type="PROSITE" id="PS50110">
    <property type="entry name" value="RESPONSE_REGULATORY"/>
    <property type="match status" value="1"/>
</dbReference>
<organism evidence="3">
    <name type="scientific">hot springs metagenome</name>
    <dbReference type="NCBI Taxonomy" id="433727"/>
    <lineage>
        <taxon>unclassified sequences</taxon>
        <taxon>metagenomes</taxon>
        <taxon>ecological metagenomes</taxon>
    </lineage>
</organism>
<dbReference type="Pfam" id="PF00072">
    <property type="entry name" value="Response_reg"/>
    <property type="match status" value="1"/>
</dbReference>
<gene>
    <name evidence="3" type="ORF">A45J_1955</name>
</gene>
<proteinExistence type="predicted"/>
<dbReference type="InterPro" id="IPR011006">
    <property type="entry name" value="CheY-like_superfamily"/>
</dbReference>
<dbReference type="PANTHER" id="PTHR44591:SF3">
    <property type="entry name" value="RESPONSE REGULATORY DOMAIN-CONTAINING PROTEIN"/>
    <property type="match status" value="1"/>
</dbReference>
<dbReference type="EMBL" id="BLAB01000001">
    <property type="protein sequence ID" value="GER94195.1"/>
    <property type="molecule type" value="Genomic_DNA"/>
</dbReference>
<dbReference type="GO" id="GO:0000160">
    <property type="term" value="P:phosphorelay signal transduction system"/>
    <property type="evidence" value="ECO:0007669"/>
    <property type="project" value="InterPro"/>
</dbReference>
<dbReference type="InterPro" id="IPR001789">
    <property type="entry name" value="Sig_transdc_resp-reg_receiver"/>
</dbReference>
<accession>A0A5J4L1V2</accession>
<feature type="domain" description="Response regulatory" evidence="2">
    <location>
        <begin position="7"/>
        <end position="117"/>
    </location>
</feature>
<reference evidence="3" key="1">
    <citation type="submission" date="2019-10" db="EMBL/GenBank/DDBJ databases">
        <title>Metagenomic sequencing of thiosulfate-disproportionating enrichment culture.</title>
        <authorList>
            <person name="Umezawa K."/>
            <person name="Kojima H."/>
            <person name="Fukui M."/>
        </authorList>
    </citation>
    <scope>NUCLEOTIDE SEQUENCE</scope>
    <source>
        <strain evidence="3">45J</strain>
    </source>
</reference>
<dbReference type="PANTHER" id="PTHR44591">
    <property type="entry name" value="STRESS RESPONSE REGULATOR PROTEIN 1"/>
    <property type="match status" value="1"/>
</dbReference>
<evidence type="ECO:0000256" key="1">
    <source>
        <dbReference type="ARBA" id="ARBA00022553"/>
    </source>
</evidence>
<dbReference type="AlphaFoldDB" id="A0A5J4L1V2"/>
<dbReference type="CDD" id="cd00156">
    <property type="entry name" value="REC"/>
    <property type="match status" value="1"/>
</dbReference>
<dbReference type="SUPFAM" id="SSF52172">
    <property type="entry name" value="CheY-like"/>
    <property type="match status" value="1"/>
</dbReference>
<keyword evidence="1" id="KW-0597">Phosphoprotein</keyword>
<keyword evidence="3" id="KW-0238">DNA-binding</keyword>